<dbReference type="GO" id="GO:0000271">
    <property type="term" value="P:polysaccharide biosynthetic process"/>
    <property type="evidence" value="ECO:0007669"/>
    <property type="project" value="InterPro"/>
</dbReference>
<gene>
    <name evidence="1" type="ORF">CV103_20215</name>
</gene>
<dbReference type="Pfam" id="PF05159">
    <property type="entry name" value="Capsule_synth"/>
    <property type="match status" value="2"/>
</dbReference>
<evidence type="ECO:0000313" key="1">
    <source>
        <dbReference type="EMBL" id="PTD16748.1"/>
    </source>
</evidence>
<reference evidence="1 2" key="1">
    <citation type="submission" date="2017-11" db="EMBL/GenBank/DDBJ databases">
        <title>Sphingomonas oleivorans sp. nov., isolated from oil-contaminated soil.</title>
        <authorList>
            <person name="Wang L."/>
            <person name="Chen L."/>
        </authorList>
    </citation>
    <scope>NUCLEOTIDE SEQUENCE [LARGE SCALE GENOMIC DNA]</scope>
    <source>
        <strain evidence="1 2">K101</strain>
    </source>
</reference>
<dbReference type="Proteomes" id="UP000241206">
    <property type="component" value="Unassembled WGS sequence"/>
</dbReference>
<evidence type="ECO:0000313" key="2">
    <source>
        <dbReference type="Proteomes" id="UP000241206"/>
    </source>
</evidence>
<dbReference type="EMBL" id="PHHF01000080">
    <property type="protein sequence ID" value="PTD16748.1"/>
    <property type="molecule type" value="Genomic_DNA"/>
</dbReference>
<keyword evidence="2" id="KW-1185">Reference proteome</keyword>
<dbReference type="AlphaFoldDB" id="A0A2T4HLV0"/>
<proteinExistence type="predicted"/>
<dbReference type="CDD" id="cd16439">
    <property type="entry name" value="beta_Kdo_transferase_KpsC_2"/>
    <property type="match status" value="1"/>
</dbReference>
<name>A0A2T4HLV0_9SPHN</name>
<organism evidence="1 2">
    <name type="scientific">Edaphosphingomonas fennica</name>
    <dbReference type="NCBI Taxonomy" id="114404"/>
    <lineage>
        <taxon>Bacteria</taxon>
        <taxon>Pseudomonadati</taxon>
        <taxon>Pseudomonadota</taxon>
        <taxon>Alphaproteobacteria</taxon>
        <taxon>Sphingomonadales</taxon>
        <taxon>Rhizorhabdaceae</taxon>
        <taxon>Edaphosphingomonas</taxon>
    </lineage>
</organism>
<protein>
    <submittedName>
        <fullName evidence="1">Capsule biosynthesis protein</fullName>
    </submittedName>
</protein>
<dbReference type="GO" id="GO:0015774">
    <property type="term" value="P:polysaccharide transport"/>
    <property type="evidence" value="ECO:0007669"/>
    <property type="project" value="InterPro"/>
</dbReference>
<comment type="caution">
    <text evidence="1">The sequence shown here is derived from an EMBL/GenBank/DDBJ whole genome shotgun (WGS) entry which is preliminary data.</text>
</comment>
<sequence length="575" mass="61710">MSGIRAWRNLPAGSAAPALLCIPPFPGARTLPLAVPVVDRAAAPSHSDDMAQSCIEAVRAGRVGGCFWGAQPALAGRSLLLRPATVAQVRLMLARVKDMGLQHEAAIWLNGPMRAARSTIAADIPKIDDASDPWYLFDQADMLWCDAGDELALLARMAGRQVVCFGEGRFGALGTAQASGDLEDAVSTHLIAGFAYRNPFTGDDIPLVEAIELLAFWRRLIDANRPLRAAVGFAFWKRAAVAPLLWGGGDIPFVSDPAMLRRLPAGSAVALWRSKASPSLIEEMDRAGLVARDVEDGFIRSAGLGADCVPPLSIVVDALGAHFDPAGPTELENMLRAGGFPPALLERAARLRSRIVESGIGKYGAGGGALDRPGGERRHILVTGQVEDDRSVQCGGGDVGGNLDLLRRVRLHEPDAFILYKPHPDVEAGHRKGHVQDRDALAHADRVVRDVPISALLAMVDGVHVLTSLAGFEALLRGKAVTTHGVPFYAGWGLTTDLGIVPSRRGVPRTIDELVAAVLLLYPRYLDPVTRLPCPPEILVRHLAGNIDFGNPWIVGMRRLQGRVMRRWTEGRGTR</sequence>
<accession>A0A2T4HLV0</accession>
<dbReference type="InterPro" id="IPR007833">
    <property type="entry name" value="Capsule_polysaccharide_synth"/>
</dbReference>